<name>A0ABC9WM28_GRUJA</name>
<comment type="caution">
    <text evidence="1">The sequence shown here is derived from an EMBL/GenBank/DDBJ whole genome shotgun (WGS) entry which is preliminary data.</text>
</comment>
<dbReference type="EMBL" id="BAAFJT010000003">
    <property type="protein sequence ID" value="GAB0185859.1"/>
    <property type="molecule type" value="Genomic_DNA"/>
</dbReference>
<evidence type="ECO:0000313" key="2">
    <source>
        <dbReference type="Proteomes" id="UP001623348"/>
    </source>
</evidence>
<dbReference type="Proteomes" id="UP001623348">
    <property type="component" value="Unassembled WGS sequence"/>
</dbReference>
<sequence length="144" mass="16254">MLKRPMKGDALLNLTLYKELVRVLKARDYLACSNHEMVEFRIVRGESKTKSRIPNLNLGRADFACSACVNPMECGPGENKTPGELVDFQGTSPPGSRMFCPDKQEIRQRWQEAWMDKQGALDKTQTEKERIQEVEIVLGDPGGL</sequence>
<organism evidence="1 2">
    <name type="scientific">Grus japonensis</name>
    <name type="common">Japanese crane</name>
    <name type="synonym">Red-crowned crane</name>
    <dbReference type="NCBI Taxonomy" id="30415"/>
    <lineage>
        <taxon>Eukaryota</taxon>
        <taxon>Metazoa</taxon>
        <taxon>Chordata</taxon>
        <taxon>Craniata</taxon>
        <taxon>Vertebrata</taxon>
        <taxon>Euteleostomi</taxon>
        <taxon>Archelosauria</taxon>
        <taxon>Archosauria</taxon>
        <taxon>Dinosauria</taxon>
        <taxon>Saurischia</taxon>
        <taxon>Theropoda</taxon>
        <taxon>Coelurosauria</taxon>
        <taxon>Aves</taxon>
        <taxon>Neognathae</taxon>
        <taxon>Neoaves</taxon>
        <taxon>Gruiformes</taxon>
        <taxon>Gruidae</taxon>
        <taxon>Grus</taxon>
    </lineage>
</organism>
<accession>A0ABC9WM28</accession>
<keyword evidence="2" id="KW-1185">Reference proteome</keyword>
<protein>
    <submittedName>
        <fullName evidence="1">Uncharacterized protein</fullName>
    </submittedName>
</protein>
<dbReference type="AlphaFoldDB" id="A0ABC9WM28"/>
<evidence type="ECO:0000313" key="1">
    <source>
        <dbReference type="EMBL" id="GAB0185859.1"/>
    </source>
</evidence>
<gene>
    <name evidence="1" type="ORF">GRJ2_001051200</name>
</gene>
<proteinExistence type="predicted"/>
<reference evidence="1 2" key="1">
    <citation type="submission" date="2024-06" db="EMBL/GenBank/DDBJ databases">
        <title>The draft genome of Grus japonensis, version 3.</title>
        <authorList>
            <person name="Nabeshima K."/>
            <person name="Suzuki S."/>
            <person name="Onuma M."/>
        </authorList>
    </citation>
    <scope>NUCLEOTIDE SEQUENCE [LARGE SCALE GENOMIC DNA]</scope>
    <source>
        <strain evidence="1 2">451A</strain>
    </source>
</reference>